<comment type="caution">
    <text evidence="4">The sequence shown here is derived from an EMBL/GenBank/DDBJ whole genome shotgun (WGS) entry which is preliminary data.</text>
</comment>
<accession>A0A498L3N4</accession>
<feature type="compositionally biased region" description="Polar residues" evidence="2">
    <location>
        <begin position="548"/>
        <end position="559"/>
    </location>
</feature>
<proteinExistence type="predicted"/>
<sequence length="559" mass="62438">MTTMDFIQKSGVKIPNAVVVSGITQEAEQDEQVMDFLKQYGKIDRVLLVDDSQSEFFQNLIVEYSSGSAIEGLEPHLPYTCTARGDSTVLYEVKTLSSAYATKVGSNVTKTYLAELKQLAKLSGKGYSEVLKEMMSQIGEDVEAMQHMTEGSSPRRVETTGLSPFAQGEPQLHPSFPDITPSSKVAIDPVTHTNATKVPSLSLSDANPPDVQKVVVEHIVRGQDSVHRMQTQVRLRTFSGKTPTPNHETDYDTWRTHIELLQNDLSMSPLQISRKILENLLPPAADVVKGLRPESPPAAYLQLLDSAFGTVEDREELFAQFLNTLQDSGEKPSTYLHRLQLALSRATKRGGVAHEEVDKHLLKQFCRGCWDNTLLSTLQLEQKKSSPPRFSDLLVMIRSEEDRQQAKSNRMKKHIGITKQKAHVQFHGAYVSETEEKNVSSIGDIEDLRKQVASLQSQLTTFMSQKKTKGATGKGFAGKHQSKTSKPDDTDTGMLRQTKKKQTYKPKPWYCFNCGEDGHIAPSCTDPANPRLVAEKKRQLEEKRHQWEAQNGSNTPLND</sequence>
<keyword evidence="5" id="KW-1185">Reference proteome</keyword>
<evidence type="ECO:0000256" key="2">
    <source>
        <dbReference type="SAM" id="MobiDB-lite"/>
    </source>
</evidence>
<dbReference type="SUPFAM" id="SSF57756">
    <property type="entry name" value="Retrovirus zinc finger-like domains"/>
    <property type="match status" value="1"/>
</dbReference>
<name>A0A498L3N4_LABRO</name>
<evidence type="ECO:0000259" key="3">
    <source>
        <dbReference type="PROSITE" id="PS50158"/>
    </source>
</evidence>
<dbReference type="InterPro" id="IPR036875">
    <property type="entry name" value="Znf_CCHC_sf"/>
</dbReference>
<dbReference type="PANTHER" id="PTHR23095:SF53">
    <property type="entry name" value="ZINC FINGER CCHC DOMAIN-CONTAINING PROTEIN 12-LIKE"/>
    <property type="match status" value="1"/>
</dbReference>
<reference evidence="4 5" key="1">
    <citation type="submission" date="2018-03" db="EMBL/GenBank/DDBJ databases">
        <title>Draft genome sequence of Rohu Carp (Labeo rohita).</title>
        <authorList>
            <person name="Das P."/>
            <person name="Kushwaha B."/>
            <person name="Joshi C.G."/>
            <person name="Kumar D."/>
            <person name="Nagpure N.S."/>
            <person name="Sahoo L."/>
            <person name="Das S.P."/>
            <person name="Bit A."/>
            <person name="Patnaik S."/>
            <person name="Meher P.K."/>
            <person name="Jayasankar P."/>
            <person name="Koringa P.G."/>
            <person name="Patel N.V."/>
            <person name="Hinsu A.T."/>
            <person name="Kumar R."/>
            <person name="Pandey M."/>
            <person name="Agarwal S."/>
            <person name="Srivastava S."/>
            <person name="Singh M."/>
            <person name="Iquebal M.A."/>
            <person name="Jaiswal S."/>
            <person name="Angadi U.B."/>
            <person name="Kumar N."/>
            <person name="Raza M."/>
            <person name="Shah T.M."/>
            <person name="Rai A."/>
            <person name="Jena J.K."/>
        </authorList>
    </citation>
    <scope>NUCLEOTIDE SEQUENCE [LARGE SCALE GENOMIC DNA]</scope>
    <source>
        <strain evidence="4">DASCIFA01</strain>
        <tissue evidence="4">Testis</tissue>
    </source>
</reference>
<feature type="compositionally biased region" description="Basic and acidic residues" evidence="2">
    <location>
        <begin position="538"/>
        <end position="547"/>
    </location>
</feature>
<dbReference type="Proteomes" id="UP000290572">
    <property type="component" value="Unassembled WGS sequence"/>
</dbReference>
<dbReference type="Pfam" id="PF14893">
    <property type="entry name" value="PNMA"/>
    <property type="match status" value="1"/>
</dbReference>
<organism evidence="4 5">
    <name type="scientific">Labeo rohita</name>
    <name type="common">Indian major carp</name>
    <name type="synonym">Cyprinus rohita</name>
    <dbReference type="NCBI Taxonomy" id="84645"/>
    <lineage>
        <taxon>Eukaryota</taxon>
        <taxon>Metazoa</taxon>
        <taxon>Chordata</taxon>
        <taxon>Craniata</taxon>
        <taxon>Vertebrata</taxon>
        <taxon>Euteleostomi</taxon>
        <taxon>Actinopterygii</taxon>
        <taxon>Neopterygii</taxon>
        <taxon>Teleostei</taxon>
        <taxon>Ostariophysi</taxon>
        <taxon>Cypriniformes</taxon>
        <taxon>Cyprinidae</taxon>
        <taxon>Labeoninae</taxon>
        <taxon>Labeonini</taxon>
        <taxon>Labeo</taxon>
    </lineage>
</organism>
<dbReference type="PANTHER" id="PTHR23095">
    <property type="entry name" value="PARANEOPLASTIC ANTIGEN"/>
    <property type="match status" value="1"/>
</dbReference>
<dbReference type="GO" id="GO:0003676">
    <property type="term" value="F:nucleic acid binding"/>
    <property type="evidence" value="ECO:0007669"/>
    <property type="project" value="InterPro"/>
</dbReference>
<evidence type="ECO:0000256" key="1">
    <source>
        <dbReference type="PROSITE-ProRule" id="PRU00047"/>
    </source>
</evidence>
<gene>
    <name evidence="4" type="ORF">ROHU_013672</name>
</gene>
<dbReference type="InterPro" id="IPR001878">
    <property type="entry name" value="Znf_CCHC"/>
</dbReference>
<feature type="domain" description="CCHC-type" evidence="3">
    <location>
        <begin position="511"/>
        <end position="526"/>
    </location>
</feature>
<dbReference type="STRING" id="84645.A0A498L3N4"/>
<dbReference type="PROSITE" id="PS50158">
    <property type="entry name" value="ZF_CCHC"/>
    <property type="match status" value="1"/>
</dbReference>
<dbReference type="Pfam" id="PF00098">
    <property type="entry name" value="zf-CCHC"/>
    <property type="match status" value="1"/>
</dbReference>
<keyword evidence="1" id="KW-0862">Zinc</keyword>
<keyword evidence="1" id="KW-0863">Zinc-finger</keyword>
<dbReference type="InterPro" id="IPR048270">
    <property type="entry name" value="PNMA_C"/>
</dbReference>
<evidence type="ECO:0000313" key="4">
    <source>
        <dbReference type="EMBL" id="RXN02809.1"/>
    </source>
</evidence>
<protein>
    <submittedName>
        <fullName evidence="4">Zinc finger CCHC domain-containing 12-like protein</fullName>
    </submittedName>
</protein>
<feature type="region of interest" description="Disordered" evidence="2">
    <location>
        <begin position="466"/>
        <end position="501"/>
    </location>
</feature>
<feature type="region of interest" description="Disordered" evidence="2">
    <location>
        <begin position="538"/>
        <end position="559"/>
    </location>
</feature>
<dbReference type="EMBL" id="QBIY01013493">
    <property type="protein sequence ID" value="RXN02809.1"/>
    <property type="molecule type" value="Genomic_DNA"/>
</dbReference>
<keyword evidence="1" id="KW-0479">Metal-binding</keyword>
<dbReference type="AlphaFoldDB" id="A0A498L3N4"/>
<evidence type="ECO:0000313" key="5">
    <source>
        <dbReference type="Proteomes" id="UP000290572"/>
    </source>
</evidence>
<dbReference type="Gene3D" id="4.10.60.10">
    <property type="entry name" value="Zinc finger, CCHC-type"/>
    <property type="match status" value="1"/>
</dbReference>
<dbReference type="InterPro" id="IPR026523">
    <property type="entry name" value="PNMA"/>
</dbReference>
<dbReference type="GO" id="GO:0008270">
    <property type="term" value="F:zinc ion binding"/>
    <property type="evidence" value="ECO:0007669"/>
    <property type="project" value="UniProtKB-KW"/>
</dbReference>
<dbReference type="SMART" id="SM00343">
    <property type="entry name" value="ZnF_C2HC"/>
    <property type="match status" value="1"/>
</dbReference>